<keyword evidence="2" id="KW-1185">Reference proteome</keyword>
<feature type="signal peptide" evidence="1">
    <location>
        <begin position="1"/>
        <end position="16"/>
    </location>
</feature>
<evidence type="ECO:0000313" key="3">
    <source>
        <dbReference type="RefSeq" id="XP_065674785.1"/>
    </source>
</evidence>
<organism evidence="2 3">
    <name type="scientific">Hydra vulgaris</name>
    <name type="common">Hydra</name>
    <name type="synonym">Hydra attenuata</name>
    <dbReference type="NCBI Taxonomy" id="6087"/>
    <lineage>
        <taxon>Eukaryota</taxon>
        <taxon>Metazoa</taxon>
        <taxon>Cnidaria</taxon>
        <taxon>Hydrozoa</taxon>
        <taxon>Hydroidolina</taxon>
        <taxon>Anthoathecata</taxon>
        <taxon>Aplanulata</taxon>
        <taxon>Hydridae</taxon>
        <taxon>Hydra</taxon>
    </lineage>
</organism>
<accession>A0ABM4DJT1</accession>
<name>A0ABM4DJT1_HYDVU</name>
<reference evidence="3" key="1">
    <citation type="submission" date="2025-08" db="UniProtKB">
        <authorList>
            <consortium name="RefSeq"/>
        </authorList>
    </citation>
    <scope>IDENTIFICATION</scope>
</reference>
<gene>
    <name evidence="3" type="primary">LOC136091309</name>
</gene>
<dbReference type="GeneID" id="136091309"/>
<protein>
    <submittedName>
        <fullName evidence="3">Uncharacterized protein LOC136091309</fullName>
    </submittedName>
</protein>
<proteinExistence type="predicted"/>
<keyword evidence="1" id="KW-0732">Signal</keyword>
<feature type="chain" id="PRO_5046100734" evidence="1">
    <location>
        <begin position="17"/>
        <end position="167"/>
    </location>
</feature>
<evidence type="ECO:0000256" key="1">
    <source>
        <dbReference type="SAM" id="SignalP"/>
    </source>
</evidence>
<dbReference type="RefSeq" id="XP_065674785.1">
    <property type="nucleotide sequence ID" value="XM_065818713.1"/>
</dbReference>
<evidence type="ECO:0000313" key="2">
    <source>
        <dbReference type="Proteomes" id="UP001652625"/>
    </source>
</evidence>
<dbReference type="Proteomes" id="UP001652625">
    <property type="component" value="Chromosome 15"/>
</dbReference>
<sequence length="167" mass="19560">MKAVLLFCLLAPLVIAYRHKNDLNEEENEEDLADLLRSRYRDEVFRDENEDNDISDSDKTEEELLNESLEDPVAELLAATNAKNMPSQTVAPTTEAETQPPIVFTTATPKKKKVIRRRGKRRCYRFCIKSLQNKNSKPKCRTVCYPRIRSYLPYKLRKLLWKSLHPY</sequence>